<dbReference type="AlphaFoldDB" id="A0A1Q9LTF3"/>
<dbReference type="SUPFAM" id="SSF82607">
    <property type="entry name" value="YbaB-like"/>
    <property type="match status" value="1"/>
</dbReference>
<dbReference type="RefSeq" id="WP_075973013.1">
    <property type="nucleotide sequence ID" value="NZ_MKQR01000003.1"/>
</dbReference>
<dbReference type="OrthoDB" id="3625992at2"/>
<dbReference type="STRING" id="1193682.BJP25_07365"/>
<comment type="caution">
    <text evidence="1">The sequence shown here is derived from an EMBL/GenBank/DDBJ whole genome shotgun (WGS) entry which is preliminary data.</text>
</comment>
<accession>A0A1Q9LTF3</accession>
<dbReference type="GO" id="GO:0003677">
    <property type="term" value="F:DNA binding"/>
    <property type="evidence" value="ECO:0007669"/>
    <property type="project" value="InterPro"/>
</dbReference>
<dbReference type="Gene3D" id="3.30.1310.10">
    <property type="entry name" value="Nucleoid-associated protein YbaB-like domain"/>
    <property type="match status" value="1"/>
</dbReference>
<evidence type="ECO:0000313" key="1">
    <source>
        <dbReference type="EMBL" id="OLR95293.1"/>
    </source>
</evidence>
<gene>
    <name evidence="1" type="ORF">BJP25_07365</name>
</gene>
<evidence type="ECO:0000313" key="2">
    <source>
        <dbReference type="Proteomes" id="UP000186040"/>
    </source>
</evidence>
<dbReference type="Proteomes" id="UP000186040">
    <property type="component" value="Unassembled WGS sequence"/>
</dbReference>
<organism evidence="1 2">
    <name type="scientific">Actinokineospora bangkokensis</name>
    <dbReference type="NCBI Taxonomy" id="1193682"/>
    <lineage>
        <taxon>Bacteria</taxon>
        <taxon>Bacillati</taxon>
        <taxon>Actinomycetota</taxon>
        <taxon>Actinomycetes</taxon>
        <taxon>Pseudonocardiales</taxon>
        <taxon>Pseudonocardiaceae</taxon>
        <taxon>Actinokineospora</taxon>
    </lineage>
</organism>
<dbReference type="InterPro" id="IPR036894">
    <property type="entry name" value="YbaB-like_sf"/>
</dbReference>
<sequence length="123" mass="13019">MIGADGSAAGGHQALTEQVIALREGVDGIRATGCSGDGNATATVDGRGQLVELELDPRVFRAPDSAALAASVLEAVRAATERSRLEATRFAAGLLPERDRAGLDPVFDPALRLLDRRRDRKQR</sequence>
<proteinExistence type="predicted"/>
<dbReference type="InterPro" id="IPR004401">
    <property type="entry name" value="YbaB/EbfC"/>
</dbReference>
<name>A0A1Q9LTF3_9PSEU</name>
<dbReference type="EMBL" id="MKQR01000003">
    <property type="protein sequence ID" value="OLR95293.1"/>
    <property type="molecule type" value="Genomic_DNA"/>
</dbReference>
<keyword evidence="2" id="KW-1185">Reference proteome</keyword>
<dbReference type="Pfam" id="PF02575">
    <property type="entry name" value="YbaB_DNA_bd"/>
    <property type="match status" value="1"/>
</dbReference>
<protein>
    <recommendedName>
        <fullName evidence="3">YbaB/EbfC DNA-binding family protein</fullName>
    </recommendedName>
</protein>
<reference evidence="1 2" key="1">
    <citation type="submission" date="2016-10" db="EMBL/GenBank/DDBJ databases">
        <title>The Draft Genome Sequence of Actinokineospora bangkokensis 44EHWT reveals the biosynthetic pathway of antifungal compounds Thailandins with unusual extender unit butylmalonyl-CoA.</title>
        <authorList>
            <person name="Greule A."/>
            <person name="Intra B."/>
            <person name="Flemming S."/>
            <person name="Rommel M.G."/>
            <person name="Panbangred W."/>
            <person name="Bechthold A."/>
        </authorList>
    </citation>
    <scope>NUCLEOTIDE SEQUENCE [LARGE SCALE GENOMIC DNA]</scope>
    <source>
        <strain evidence="1 2">44EHW</strain>
    </source>
</reference>
<evidence type="ECO:0008006" key="3">
    <source>
        <dbReference type="Google" id="ProtNLM"/>
    </source>
</evidence>